<dbReference type="Gene3D" id="2.170.15.10">
    <property type="entry name" value="Proaerolysin, chain A, domain 3"/>
    <property type="match status" value="1"/>
</dbReference>
<evidence type="ECO:0000313" key="2">
    <source>
        <dbReference type="Proteomes" id="UP001205311"/>
    </source>
</evidence>
<dbReference type="Proteomes" id="UP001205311">
    <property type="component" value="Unassembled WGS sequence"/>
</dbReference>
<reference evidence="1 2" key="1">
    <citation type="submission" date="2022-06" db="EMBL/GenBank/DDBJ databases">
        <title>Genomic Encyclopedia of Archaeal and Bacterial Type Strains, Phase II (KMG-II): from individual species to whole genera.</title>
        <authorList>
            <person name="Goeker M."/>
        </authorList>
    </citation>
    <scope>NUCLEOTIDE SEQUENCE [LARGE SCALE GENOMIC DNA]</scope>
    <source>
        <strain evidence="1 2">DSM 40477</strain>
    </source>
</reference>
<comment type="caution">
    <text evidence="1">The sequence shown here is derived from an EMBL/GenBank/DDBJ whole genome shotgun (WGS) entry which is preliminary data.</text>
</comment>
<accession>A0ABT1HLY9</accession>
<keyword evidence="2" id="KW-1185">Reference proteome</keyword>
<dbReference type="SUPFAM" id="SSF56973">
    <property type="entry name" value="Aerolisin/ETX pore-forming domain"/>
    <property type="match status" value="1"/>
</dbReference>
<evidence type="ECO:0000313" key="1">
    <source>
        <dbReference type="EMBL" id="MCP2256520.1"/>
    </source>
</evidence>
<dbReference type="EMBL" id="JAMTCP010000001">
    <property type="protein sequence ID" value="MCP2256520.1"/>
    <property type="molecule type" value="Genomic_DNA"/>
</dbReference>
<protein>
    <submittedName>
        <fullName evidence="1">Uncharacterized protein</fullName>
    </submittedName>
</protein>
<proteinExistence type="predicted"/>
<dbReference type="RefSeq" id="WP_253667515.1">
    <property type="nucleotide sequence ID" value="NZ_JAMTCP010000001.1"/>
</dbReference>
<name>A0ABT1HLY9_STRSD</name>
<gene>
    <name evidence="1" type="ORF">LX15_000203</name>
</gene>
<organism evidence="1 2">
    <name type="scientific">Streptoalloteichus tenebrarius (strain ATCC 17920 / DSM 40477 / JCM 4838 / CBS 697.72 / NBRC 16177 / NCIMB 11028 / NRRL B-12390 / A12253. 1 / ISP 5477)</name>
    <name type="common">Streptomyces tenebrarius</name>
    <dbReference type="NCBI Taxonomy" id="1933"/>
    <lineage>
        <taxon>Bacteria</taxon>
        <taxon>Bacillati</taxon>
        <taxon>Actinomycetota</taxon>
        <taxon>Actinomycetes</taxon>
        <taxon>Pseudonocardiales</taxon>
        <taxon>Pseudonocardiaceae</taxon>
        <taxon>Streptoalloteichus</taxon>
    </lineage>
</organism>
<sequence length="171" mass="18740">MGFPVPGVKIFPSRPPATEDTFRSGIPLQGSEDQARAIILYTPDLQIIGSIDNTNSDAETVWSRSVTTGFTFRVETSISVSVSAEVNVEFVKAGLTVTSSLTFSSEWSKSVTDTMQFSVPAKARVFTYQGYIWSEILTFDTHSQQYGWSNEGPARCLTNVLATSRDPLPIT</sequence>